<dbReference type="Pfam" id="PF00462">
    <property type="entry name" value="Glutaredoxin"/>
    <property type="match status" value="1"/>
</dbReference>
<evidence type="ECO:0000313" key="4">
    <source>
        <dbReference type="Proteomes" id="UP000034883"/>
    </source>
</evidence>
<evidence type="ECO:0000313" key="3">
    <source>
        <dbReference type="EMBL" id="AKF09574.1"/>
    </source>
</evidence>
<dbReference type="EMBL" id="CP011125">
    <property type="protein sequence ID" value="AKF09574.1"/>
    <property type="molecule type" value="Genomic_DNA"/>
</dbReference>
<dbReference type="CDD" id="cd02976">
    <property type="entry name" value="NrdH"/>
    <property type="match status" value="1"/>
</dbReference>
<protein>
    <submittedName>
        <fullName evidence="3">Glutaredoxin NrdH</fullName>
    </submittedName>
</protein>
<keyword evidence="4" id="KW-1185">Reference proteome</keyword>
<reference evidence="3 4" key="1">
    <citation type="submission" date="2015-03" db="EMBL/GenBank/DDBJ databases">
        <title>Genome assembly of Sandaracinus amylolyticus DSM 53668.</title>
        <authorList>
            <person name="Sharma G."/>
            <person name="Subramanian S."/>
        </authorList>
    </citation>
    <scope>NUCLEOTIDE SEQUENCE [LARGE SCALE GENOMIC DNA]</scope>
    <source>
        <strain evidence="3 4">DSM 53668</strain>
    </source>
</reference>
<proteinExistence type="predicted"/>
<dbReference type="Gene3D" id="3.40.30.10">
    <property type="entry name" value="Glutaredoxin"/>
    <property type="match status" value="1"/>
</dbReference>
<evidence type="ECO:0000256" key="1">
    <source>
        <dbReference type="SAM" id="MobiDB-lite"/>
    </source>
</evidence>
<organism evidence="3 4">
    <name type="scientific">Sandaracinus amylolyticus</name>
    <dbReference type="NCBI Taxonomy" id="927083"/>
    <lineage>
        <taxon>Bacteria</taxon>
        <taxon>Pseudomonadati</taxon>
        <taxon>Myxococcota</taxon>
        <taxon>Polyangia</taxon>
        <taxon>Polyangiales</taxon>
        <taxon>Sandaracinaceae</taxon>
        <taxon>Sandaracinus</taxon>
    </lineage>
</organism>
<dbReference type="GO" id="GO:0009055">
    <property type="term" value="F:electron transfer activity"/>
    <property type="evidence" value="ECO:0007669"/>
    <property type="project" value="TreeGrafter"/>
</dbReference>
<dbReference type="OrthoDB" id="9814618at2"/>
<feature type="domain" description="Glutaredoxin" evidence="2">
    <location>
        <begin position="142"/>
        <end position="201"/>
    </location>
</feature>
<dbReference type="InterPro" id="IPR051548">
    <property type="entry name" value="Grx-like_ET"/>
</dbReference>
<dbReference type="AlphaFoldDB" id="A0A0F6SGZ9"/>
<dbReference type="PROSITE" id="PS51354">
    <property type="entry name" value="GLUTAREDOXIN_2"/>
    <property type="match status" value="1"/>
</dbReference>
<dbReference type="RefSeq" id="WP_083458084.1">
    <property type="nucleotide sequence ID" value="NZ_CP011125.1"/>
</dbReference>
<dbReference type="InterPro" id="IPR036249">
    <property type="entry name" value="Thioredoxin-like_sf"/>
</dbReference>
<dbReference type="Proteomes" id="UP000034883">
    <property type="component" value="Chromosome"/>
</dbReference>
<evidence type="ECO:0000259" key="2">
    <source>
        <dbReference type="Pfam" id="PF00462"/>
    </source>
</evidence>
<name>A0A0F6SGZ9_9BACT</name>
<dbReference type="PANTHER" id="PTHR34386">
    <property type="entry name" value="GLUTAREDOXIN"/>
    <property type="match status" value="1"/>
</dbReference>
<dbReference type="STRING" id="927083.DB32_006723"/>
<accession>A0A0F6SGZ9</accession>
<dbReference type="InterPro" id="IPR002109">
    <property type="entry name" value="Glutaredoxin"/>
</dbReference>
<dbReference type="KEGG" id="samy:DB32_006723"/>
<sequence>MSMESERTPGARCPTHDIALSPSGDCIVCRRSLAPAAQPEPESSWGRALVGVAMVVVMAILALVTWPGADAEIASTIAREPEPVIPPAAAPPPPARTAMPPRSAPREPVESVPRAPTTPRVIQATPPLDRHALAAARRRVSIVMYSTSWCGACRQARAFLDQLEGVSYVDHDIDRDARARERMRALNPRGSIPTIDVEGRVFVGLSPSALERAIDDAARRHM</sequence>
<feature type="compositionally biased region" description="Pro residues" evidence="1">
    <location>
        <begin position="83"/>
        <end position="95"/>
    </location>
</feature>
<dbReference type="GO" id="GO:0045454">
    <property type="term" value="P:cell redox homeostasis"/>
    <property type="evidence" value="ECO:0007669"/>
    <property type="project" value="TreeGrafter"/>
</dbReference>
<feature type="region of interest" description="Disordered" evidence="1">
    <location>
        <begin position="83"/>
        <end position="122"/>
    </location>
</feature>
<dbReference type="PANTHER" id="PTHR34386:SF1">
    <property type="entry name" value="GLUTAREDOXIN-LIKE PROTEIN NRDH"/>
    <property type="match status" value="1"/>
</dbReference>
<gene>
    <name evidence="3" type="ORF">DB32_006723</name>
</gene>
<dbReference type="SUPFAM" id="SSF52833">
    <property type="entry name" value="Thioredoxin-like"/>
    <property type="match status" value="1"/>
</dbReference>